<sequence length="737" mass="83064">MLANELREEGGLAARAGADVQDDIPRSRGQGQRRYEGCRVLNVQPPEACGQAGSQCRFATCRAHQQRMRGQLIESKPFSLQKLHEGRAFVRFADESKAPASTFQRVEFIHYFLFRIGDAILCDFTRLLLWDTSSSEIPQVLDPRVSRVSLRGMRLPFGNLSLARQIQGEHMQSHRTFRVVFFVCSFLMLLSSPAWAQTKTFAVLPFNVNGPSDYAYLSEGIQDMLTTRLHWQDKFVSVERAKLANLPSLKGLAEGDAAKIKSQLGVDYLFWGSATIMGDSMSLDLKSMGPDGAIQPRSASVKNDQLIRTLENFAKQINASIFQTDGGQGLAQAQQGRQQVNAMNPGLVHNQADQNTEFFLNPQFRYAGDSTDEGRLRSSTLNFAANGMVTADADGDGMQEIFVINNTEVHALRFDTDNRLQTLDTYKRSPTFRNIHVNVHDVDGDGTPEIIVGAVRVSTKGQDNVYEEYEPSSFILKYSNGKFTVLHDKIPFFINAVIRPPRYESVLVAQKRGRRELFDVGVYELLISGGQYQLGPRLLLPKEANVYNFVYLPQKERYKIVLVDKSDKLRVYTHTGERQSTSDKVYSGSAISLTDQFEPMGIQDDTILRDHYYVPLRMIPFNLDGDDRHELLVNHPVSVAAMFFERYRHFPEGEIHSLYWDGVGMNLVWKTRRIKGSVADIALNDVNNDGINDLAVLVNQHPGVLGMNKRRSLILMYPLDMSSQSGTINQEFRTDSE</sequence>
<dbReference type="Gene3D" id="3.40.50.10610">
    <property type="entry name" value="ABC-type transport auxiliary lipoprotein component"/>
    <property type="match status" value="1"/>
</dbReference>
<dbReference type="InterPro" id="IPR005534">
    <property type="entry name" value="Curli_assmbl/transp-comp_CsgG"/>
</dbReference>
<name>A0A7M3MBI0_9BACT</name>
<protein>
    <submittedName>
        <fullName evidence="3">VCBS repeat-containing protein</fullName>
    </submittedName>
</protein>
<comment type="caution">
    <text evidence="3">The sequence shown here is derived from an EMBL/GenBank/DDBJ whole genome shotgun (WGS) entry which is preliminary data.</text>
</comment>
<keyword evidence="1" id="KW-0732">Signal</keyword>
<dbReference type="GO" id="GO:0030288">
    <property type="term" value="C:outer membrane-bounded periplasmic space"/>
    <property type="evidence" value="ECO:0007669"/>
    <property type="project" value="InterPro"/>
</dbReference>
<dbReference type="Proteomes" id="UP000448292">
    <property type="component" value="Unassembled WGS sequence"/>
</dbReference>
<organism evidence="3 4">
    <name type="scientific">Oceanidesulfovibrio indonesiensis</name>
    <dbReference type="NCBI Taxonomy" id="54767"/>
    <lineage>
        <taxon>Bacteria</taxon>
        <taxon>Pseudomonadati</taxon>
        <taxon>Thermodesulfobacteriota</taxon>
        <taxon>Desulfovibrionia</taxon>
        <taxon>Desulfovibrionales</taxon>
        <taxon>Desulfovibrionaceae</taxon>
        <taxon>Oceanidesulfovibrio</taxon>
    </lineage>
</organism>
<keyword evidence="4" id="KW-1185">Reference proteome</keyword>
<feature type="region of interest" description="Disordered" evidence="2">
    <location>
        <begin position="8"/>
        <end position="30"/>
    </location>
</feature>
<reference evidence="3 4" key="1">
    <citation type="submission" date="2018-06" db="EMBL/GenBank/DDBJ databases">
        <title>Complete genome of Desulfovibrio indonesiensis P37SLT.</title>
        <authorList>
            <person name="Crispim J.S."/>
            <person name="Vidigal P.M.P."/>
            <person name="Silva L.C.F."/>
            <person name="Laguardia C.N."/>
            <person name="Araujo L.C."/>
            <person name="Dias R.S."/>
            <person name="Sousa M.P."/>
            <person name="Paula S.O."/>
            <person name="Silva C."/>
        </authorList>
    </citation>
    <scope>NUCLEOTIDE SEQUENCE [LARGE SCALE GENOMIC DNA]</scope>
    <source>
        <strain evidence="3 4">P37SLT</strain>
    </source>
</reference>
<evidence type="ECO:0000256" key="1">
    <source>
        <dbReference type="ARBA" id="ARBA00022729"/>
    </source>
</evidence>
<dbReference type="Pfam" id="PF13517">
    <property type="entry name" value="FG-GAP_3"/>
    <property type="match status" value="1"/>
</dbReference>
<dbReference type="EMBL" id="QMIE01000016">
    <property type="protein sequence ID" value="TVM15555.1"/>
    <property type="molecule type" value="Genomic_DNA"/>
</dbReference>
<accession>A0A7M3MBI0</accession>
<dbReference type="InterPro" id="IPR028994">
    <property type="entry name" value="Integrin_alpha_N"/>
</dbReference>
<gene>
    <name evidence="3" type="ORF">DPQ33_15265</name>
</gene>
<proteinExistence type="predicted"/>
<dbReference type="SUPFAM" id="SSF69318">
    <property type="entry name" value="Integrin alpha N-terminal domain"/>
    <property type="match status" value="2"/>
</dbReference>
<evidence type="ECO:0000256" key="2">
    <source>
        <dbReference type="SAM" id="MobiDB-lite"/>
    </source>
</evidence>
<dbReference type="OrthoDB" id="5422153at2"/>
<dbReference type="Pfam" id="PF03783">
    <property type="entry name" value="CsgG"/>
    <property type="match status" value="1"/>
</dbReference>
<dbReference type="AlphaFoldDB" id="A0A7M3MBI0"/>
<evidence type="ECO:0000313" key="4">
    <source>
        <dbReference type="Proteomes" id="UP000448292"/>
    </source>
</evidence>
<dbReference type="InterPro" id="IPR013517">
    <property type="entry name" value="FG-GAP"/>
</dbReference>
<evidence type="ECO:0000313" key="3">
    <source>
        <dbReference type="EMBL" id="TVM15555.1"/>
    </source>
</evidence>